<evidence type="ECO:0000256" key="5">
    <source>
        <dbReference type="ARBA" id="ARBA00023163"/>
    </source>
</evidence>
<evidence type="ECO:0000313" key="8">
    <source>
        <dbReference type="Proteomes" id="UP000192505"/>
    </source>
</evidence>
<evidence type="ECO:0000256" key="4">
    <source>
        <dbReference type="ARBA" id="ARBA00023159"/>
    </source>
</evidence>
<proteinExistence type="inferred from homology"/>
<evidence type="ECO:0000313" key="7">
    <source>
        <dbReference type="EMBL" id="OQW86827.1"/>
    </source>
</evidence>
<keyword evidence="3" id="KW-0238">DNA-binding</keyword>
<dbReference type="GO" id="GO:0003677">
    <property type="term" value="F:DNA binding"/>
    <property type="evidence" value="ECO:0007669"/>
    <property type="project" value="UniProtKB-KW"/>
</dbReference>
<dbReference type="GO" id="GO:0003700">
    <property type="term" value="F:DNA-binding transcription factor activity"/>
    <property type="evidence" value="ECO:0007669"/>
    <property type="project" value="InterPro"/>
</dbReference>
<feature type="domain" description="HTH lysR-type" evidence="6">
    <location>
        <begin position="1"/>
        <end position="58"/>
    </location>
</feature>
<dbReference type="FunFam" id="1.10.10.10:FF:000001">
    <property type="entry name" value="LysR family transcriptional regulator"/>
    <property type="match status" value="1"/>
</dbReference>
<reference evidence="7 8" key="1">
    <citation type="submission" date="2017-01" db="EMBL/GenBank/DDBJ databases">
        <title>Novel large sulfur bacteria in the metagenomes of groundwater-fed chemosynthetic microbial mats in the Lake Huron basin.</title>
        <authorList>
            <person name="Sharrar A.M."/>
            <person name="Flood B.E."/>
            <person name="Bailey J.V."/>
            <person name="Jones D.S."/>
            <person name="Biddanda B."/>
            <person name="Ruberg S.A."/>
            <person name="Marcus D.N."/>
            <person name="Dick G.J."/>
        </authorList>
    </citation>
    <scope>NUCLEOTIDE SEQUENCE [LARGE SCALE GENOMIC DNA]</scope>
    <source>
        <strain evidence="7">A7</strain>
    </source>
</reference>
<comment type="caution">
    <text evidence="7">The sequence shown here is derived from an EMBL/GenBank/DDBJ whole genome shotgun (WGS) entry which is preliminary data.</text>
</comment>
<dbReference type="Proteomes" id="UP000192505">
    <property type="component" value="Unassembled WGS sequence"/>
</dbReference>
<dbReference type="InterPro" id="IPR036390">
    <property type="entry name" value="WH_DNA-bd_sf"/>
</dbReference>
<dbReference type="EMBL" id="MTEI01000013">
    <property type="protein sequence ID" value="OQW86827.1"/>
    <property type="molecule type" value="Genomic_DNA"/>
</dbReference>
<dbReference type="InterPro" id="IPR005119">
    <property type="entry name" value="LysR_subst-bd"/>
</dbReference>
<organism evidence="7 8">
    <name type="scientific">Rhodoferax ferrireducens</name>
    <dbReference type="NCBI Taxonomy" id="192843"/>
    <lineage>
        <taxon>Bacteria</taxon>
        <taxon>Pseudomonadati</taxon>
        <taxon>Pseudomonadota</taxon>
        <taxon>Betaproteobacteria</taxon>
        <taxon>Burkholderiales</taxon>
        <taxon>Comamonadaceae</taxon>
        <taxon>Rhodoferax</taxon>
    </lineage>
</organism>
<dbReference type="PANTHER" id="PTHR30293">
    <property type="entry name" value="TRANSCRIPTIONAL REGULATORY PROTEIN NAC-RELATED"/>
    <property type="match status" value="1"/>
</dbReference>
<dbReference type="PROSITE" id="PS50931">
    <property type="entry name" value="HTH_LYSR"/>
    <property type="match status" value="1"/>
</dbReference>
<dbReference type="GO" id="GO:2000142">
    <property type="term" value="P:regulation of DNA-templated transcription initiation"/>
    <property type="evidence" value="ECO:0007669"/>
    <property type="project" value="TreeGrafter"/>
</dbReference>
<evidence type="ECO:0000256" key="1">
    <source>
        <dbReference type="ARBA" id="ARBA00009437"/>
    </source>
</evidence>
<keyword evidence="2" id="KW-0805">Transcription regulation</keyword>
<dbReference type="PANTHER" id="PTHR30293:SF0">
    <property type="entry name" value="NITROGEN ASSIMILATION REGULATORY PROTEIN NAC"/>
    <property type="match status" value="1"/>
</dbReference>
<name>A0A1W9KRD6_9BURK</name>
<dbReference type="Gene3D" id="1.10.10.10">
    <property type="entry name" value="Winged helix-like DNA-binding domain superfamily/Winged helix DNA-binding domain"/>
    <property type="match status" value="1"/>
</dbReference>
<dbReference type="PRINTS" id="PR00039">
    <property type="entry name" value="HTHLYSR"/>
</dbReference>
<dbReference type="Gene3D" id="3.40.190.290">
    <property type="match status" value="1"/>
</dbReference>
<gene>
    <name evidence="7" type="ORF">BWK72_16140</name>
</gene>
<keyword evidence="4" id="KW-0010">Activator</keyword>
<dbReference type="SUPFAM" id="SSF46785">
    <property type="entry name" value="Winged helix' DNA-binding domain"/>
    <property type="match status" value="1"/>
</dbReference>
<dbReference type="Pfam" id="PF00126">
    <property type="entry name" value="HTH_1"/>
    <property type="match status" value="1"/>
</dbReference>
<accession>A0A1W9KRD6</accession>
<evidence type="ECO:0000256" key="2">
    <source>
        <dbReference type="ARBA" id="ARBA00023015"/>
    </source>
</evidence>
<dbReference type="InterPro" id="IPR000847">
    <property type="entry name" value="LysR_HTH_N"/>
</dbReference>
<sequence length="303" mass="32845">MDLKQLEYFVRVAELGSFTRAAVSLDIAQPALSRQVRLLEVELHQSLLIRNGRGAVPTEAGKLLLAHGRGILHQVERAREELGRVRGSLAGRVAVGLPTSLARVLTVPLTRTFRAELPDATISISEGLSVGMQESLMSGRLDIAVIYNAQPTPETEVSPLLEEELLLVQRRPPEQPVDANPAPITLREVARLPLVIPSRPNAVRMQVESEMANIGLRPRIALEIDGVSAILDLVADGAGSAVLSRTAVSHSLRPDSYTVRNITEPLLRAKVSVAISSLRPATLTQQATLDILRRIVQQTLVAP</sequence>
<protein>
    <submittedName>
        <fullName evidence="7">LysR family transcriptional regulator</fullName>
    </submittedName>
</protein>
<dbReference type="SUPFAM" id="SSF53850">
    <property type="entry name" value="Periplasmic binding protein-like II"/>
    <property type="match status" value="1"/>
</dbReference>
<dbReference type="InterPro" id="IPR036388">
    <property type="entry name" value="WH-like_DNA-bd_sf"/>
</dbReference>
<evidence type="ECO:0000256" key="3">
    <source>
        <dbReference type="ARBA" id="ARBA00023125"/>
    </source>
</evidence>
<evidence type="ECO:0000259" key="6">
    <source>
        <dbReference type="PROSITE" id="PS50931"/>
    </source>
</evidence>
<dbReference type="AlphaFoldDB" id="A0A1W9KRD6"/>
<dbReference type="Pfam" id="PF03466">
    <property type="entry name" value="LysR_substrate"/>
    <property type="match status" value="1"/>
</dbReference>
<keyword evidence="5" id="KW-0804">Transcription</keyword>
<comment type="similarity">
    <text evidence="1">Belongs to the LysR transcriptional regulatory family.</text>
</comment>